<protein>
    <submittedName>
        <fullName evidence="1">Uncharacterized protein</fullName>
    </submittedName>
</protein>
<sequence>MEANPSNLLFKPASSLGPPTSQTIQAQPLSEIGIRQLTETTASAVGELKRLFFTEKAFWVKSSIDGTCVIDQERYEKFSHAIKHFRSLSARVESSKDATVVSIEATNLIKMFLDSNIF</sequence>
<proteinExistence type="predicted"/>
<evidence type="ECO:0000313" key="1">
    <source>
        <dbReference type="EMBL" id="CAH2052618.1"/>
    </source>
</evidence>
<accession>A0AAU9RWA4</accession>
<dbReference type="InterPro" id="IPR042160">
    <property type="entry name" value="HD-Zip_IV"/>
</dbReference>
<name>A0AAU9RWA4_THLAR</name>
<keyword evidence="2" id="KW-1185">Reference proteome</keyword>
<gene>
    <name evidence="1" type="ORF">TAV2_LOCUS11212</name>
</gene>
<reference evidence="1 2" key="1">
    <citation type="submission" date="2022-03" db="EMBL/GenBank/DDBJ databases">
        <authorList>
            <person name="Nunn A."/>
            <person name="Chopra R."/>
            <person name="Nunn A."/>
            <person name="Contreras Garrido A."/>
        </authorList>
    </citation>
    <scope>NUCLEOTIDE SEQUENCE [LARGE SCALE GENOMIC DNA]</scope>
</reference>
<evidence type="ECO:0000313" key="2">
    <source>
        <dbReference type="Proteomes" id="UP000836841"/>
    </source>
</evidence>
<dbReference type="EMBL" id="OU466859">
    <property type="protein sequence ID" value="CAH2052618.1"/>
    <property type="molecule type" value="Genomic_DNA"/>
</dbReference>
<organism evidence="1 2">
    <name type="scientific">Thlaspi arvense</name>
    <name type="common">Field penny-cress</name>
    <dbReference type="NCBI Taxonomy" id="13288"/>
    <lineage>
        <taxon>Eukaryota</taxon>
        <taxon>Viridiplantae</taxon>
        <taxon>Streptophyta</taxon>
        <taxon>Embryophyta</taxon>
        <taxon>Tracheophyta</taxon>
        <taxon>Spermatophyta</taxon>
        <taxon>Magnoliopsida</taxon>
        <taxon>eudicotyledons</taxon>
        <taxon>Gunneridae</taxon>
        <taxon>Pentapetalae</taxon>
        <taxon>rosids</taxon>
        <taxon>malvids</taxon>
        <taxon>Brassicales</taxon>
        <taxon>Brassicaceae</taxon>
        <taxon>Thlaspideae</taxon>
        <taxon>Thlaspi</taxon>
    </lineage>
</organism>
<dbReference type="AlphaFoldDB" id="A0AAU9RWA4"/>
<dbReference type="PANTHER" id="PTHR45654">
    <property type="entry name" value="HOMEOBOX-LEUCINE ZIPPER PROTEIN MERISTEM L1"/>
    <property type="match status" value="1"/>
</dbReference>
<dbReference type="Proteomes" id="UP000836841">
    <property type="component" value="Chromosome 3"/>
</dbReference>
<dbReference type="PANTHER" id="PTHR45654:SF63">
    <property type="entry name" value="HOMEOBOX-LEUCINE ZIPPER PROTEIN HDG8"/>
    <property type="match status" value="1"/>
</dbReference>